<feature type="domain" description="NAD-dependent epimerase/dehydratase" evidence="2">
    <location>
        <begin position="2"/>
        <end position="205"/>
    </location>
</feature>
<feature type="region of interest" description="Disordered" evidence="1">
    <location>
        <begin position="329"/>
        <end position="353"/>
    </location>
</feature>
<evidence type="ECO:0000256" key="1">
    <source>
        <dbReference type="SAM" id="MobiDB-lite"/>
    </source>
</evidence>
<organism evidence="3 4">
    <name type="scientific">Streptomyces alanosinicus</name>
    <dbReference type="NCBI Taxonomy" id="68171"/>
    <lineage>
        <taxon>Bacteria</taxon>
        <taxon>Bacillati</taxon>
        <taxon>Actinomycetota</taxon>
        <taxon>Actinomycetes</taxon>
        <taxon>Kitasatosporales</taxon>
        <taxon>Streptomycetaceae</taxon>
        <taxon>Streptomyces</taxon>
    </lineage>
</organism>
<dbReference type="PANTHER" id="PTHR43245:SF13">
    <property type="entry name" value="UDP-D-APIOSE_UDP-D-XYLOSE SYNTHASE 2"/>
    <property type="match status" value="1"/>
</dbReference>
<evidence type="ECO:0000313" key="3">
    <source>
        <dbReference type="EMBL" id="GHD98035.1"/>
    </source>
</evidence>
<dbReference type="Gene3D" id="3.40.50.720">
    <property type="entry name" value="NAD(P)-binding Rossmann-like Domain"/>
    <property type="match status" value="1"/>
</dbReference>
<keyword evidence="4" id="KW-1185">Reference proteome</keyword>
<dbReference type="PANTHER" id="PTHR43245">
    <property type="entry name" value="BIFUNCTIONAL POLYMYXIN RESISTANCE PROTEIN ARNA"/>
    <property type="match status" value="1"/>
</dbReference>
<gene>
    <name evidence="3" type="ORF">GCM10010339_03530</name>
</gene>
<dbReference type="Proteomes" id="UP000655443">
    <property type="component" value="Unassembled WGS sequence"/>
</dbReference>
<reference evidence="3" key="2">
    <citation type="submission" date="2020-09" db="EMBL/GenBank/DDBJ databases">
        <authorList>
            <person name="Sun Q."/>
            <person name="Ohkuma M."/>
        </authorList>
    </citation>
    <scope>NUCLEOTIDE SEQUENCE</scope>
    <source>
        <strain evidence="3">JCM 4714</strain>
    </source>
</reference>
<name>A0A918YC93_9ACTN</name>
<dbReference type="AlphaFoldDB" id="A0A918YC93"/>
<dbReference type="EMBL" id="BMVG01000001">
    <property type="protein sequence ID" value="GHD98035.1"/>
    <property type="molecule type" value="Genomic_DNA"/>
</dbReference>
<dbReference type="SUPFAM" id="SSF51735">
    <property type="entry name" value="NAD(P)-binding Rossmann-fold domains"/>
    <property type="match status" value="1"/>
</dbReference>
<accession>A0A918YC93</accession>
<reference evidence="3" key="1">
    <citation type="journal article" date="2014" name="Int. J. Syst. Evol. Microbiol.">
        <title>Complete genome sequence of Corynebacterium casei LMG S-19264T (=DSM 44701T), isolated from a smear-ripened cheese.</title>
        <authorList>
            <consortium name="US DOE Joint Genome Institute (JGI-PGF)"/>
            <person name="Walter F."/>
            <person name="Albersmeier A."/>
            <person name="Kalinowski J."/>
            <person name="Ruckert C."/>
        </authorList>
    </citation>
    <scope>NUCLEOTIDE SEQUENCE</scope>
    <source>
        <strain evidence="3">JCM 4714</strain>
    </source>
</reference>
<dbReference type="InterPro" id="IPR001509">
    <property type="entry name" value="Epimerase_deHydtase"/>
</dbReference>
<comment type="caution">
    <text evidence="3">The sequence shown here is derived from an EMBL/GenBank/DDBJ whole genome shotgun (WGS) entry which is preliminary data.</text>
</comment>
<dbReference type="Pfam" id="PF01370">
    <property type="entry name" value="Epimerase"/>
    <property type="match status" value="1"/>
</dbReference>
<dbReference type="InterPro" id="IPR036291">
    <property type="entry name" value="NAD(P)-bd_dom_sf"/>
</dbReference>
<dbReference type="InterPro" id="IPR050177">
    <property type="entry name" value="Lipid_A_modif_metabolic_enz"/>
</dbReference>
<sequence>MLGGTEFVGRAVAEAAVTRGWEVTLFHRGRHQPPPGVRSLHGDRTAPDGLAALAADPGGWDAVVDTWSAAPRAVLDAARLLRGRAARYVYVSSRSVYAWPWPSLDGDARAGGLVEGARADAEHTEYAEDKRGGELAAVEAFGEADSLLVRAGLILGPRENVGRLPWWLARIARGGPVLAPGPRTLPVQFIDARDLAGWLLGAVERSLSGPYDLIGPPGHSTMGELLDLCVRVTGADAELRWTDPEVILAAGIEPWTQLPVWTPPDGELYACAHRTDVSRALATGLVCRPAAETVADTWRWLTEIGGTPELRPDRTPPGLDPRVEAEVLAGAAGTQGAVGGVPGTTPQEAASDD</sequence>
<evidence type="ECO:0000313" key="4">
    <source>
        <dbReference type="Proteomes" id="UP000655443"/>
    </source>
</evidence>
<protein>
    <submittedName>
        <fullName evidence="3">Reductase</fullName>
    </submittedName>
</protein>
<evidence type="ECO:0000259" key="2">
    <source>
        <dbReference type="Pfam" id="PF01370"/>
    </source>
</evidence>
<proteinExistence type="predicted"/>